<dbReference type="InterPro" id="IPR020471">
    <property type="entry name" value="AKR"/>
</dbReference>
<dbReference type="Pfam" id="PF00248">
    <property type="entry name" value="Aldo_ket_red"/>
    <property type="match status" value="1"/>
</dbReference>
<dbReference type="EC" id="1.1.1.358" evidence="6"/>
<gene>
    <name evidence="10" type="primary">Piso0_004727</name>
    <name evidence="10" type="ORF">GNLVRS01_PISO0K23242g</name>
    <name evidence="11" type="ORF">GNLVRS01_PISO0L23243g</name>
</gene>
<evidence type="ECO:0000256" key="6">
    <source>
        <dbReference type="ARBA" id="ARBA00066965"/>
    </source>
</evidence>
<evidence type="ECO:0000256" key="8">
    <source>
        <dbReference type="ARBA" id="ARBA00081322"/>
    </source>
</evidence>
<dbReference type="InterPro" id="IPR018170">
    <property type="entry name" value="Aldo/ket_reductase_CS"/>
</dbReference>
<dbReference type="EMBL" id="FO082049">
    <property type="protein sequence ID" value="CCE84124.1"/>
    <property type="molecule type" value="Genomic_DNA"/>
</dbReference>
<dbReference type="InterPro" id="IPR023210">
    <property type="entry name" value="NADP_OxRdtase_dom"/>
</dbReference>
<proteinExistence type="inferred from homology"/>
<dbReference type="FunCoup" id="G8Y9L0">
    <property type="interactions" value="338"/>
</dbReference>
<evidence type="ECO:0000256" key="7">
    <source>
        <dbReference type="ARBA" id="ARBA00079693"/>
    </source>
</evidence>
<dbReference type="GO" id="GO:0042180">
    <property type="term" value="P:ketone metabolic process"/>
    <property type="evidence" value="ECO:0007669"/>
    <property type="project" value="UniProtKB-ARBA"/>
</dbReference>
<accession>G8Y9L0</accession>
<dbReference type="STRING" id="559304.G8Y9L0"/>
<reference evidence="10" key="1">
    <citation type="submission" date="2011-10" db="EMBL/GenBank/DDBJ databases">
        <authorList>
            <person name="Genoscope - CEA"/>
        </authorList>
    </citation>
    <scope>NUCLEOTIDE SEQUENCE</scope>
</reference>
<dbReference type="Proteomes" id="UP000005222">
    <property type="component" value="Chromosome L"/>
</dbReference>
<dbReference type="InterPro" id="IPR036812">
    <property type="entry name" value="NAD(P)_OxRdtase_dom_sf"/>
</dbReference>
<evidence type="ECO:0000256" key="2">
    <source>
        <dbReference type="ARBA" id="ARBA00022857"/>
    </source>
</evidence>
<dbReference type="SUPFAM" id="SSF51430">
    <property type="entry name" value="NAD(P)-linked oxidoreductase"/>
    <property type="match status" value="1"/>
</dbReference>
<keyword evidence="12" id="KW-1185">Reference proteome</keyword>
<sequence length="317" mass="36455">MKTDRIIVSEEIRTKSGRPLEIGTGTGTQWKWLKLEQKERGKSSVSEELVSQLLTCFEVGFYHVDTAEVYTTHPEIGEAVKRSGIDRNDLFITSKFNGGIDEAPRTSKNPREALNKILKELDMDFVDLFLVHQPFFDSDESELSLESVWSQMIELKNEGKARYIGVSNFAVCHLERLFRNFRKSDYPVVNQIEFHPCLQNQSRGIVQFCQKNNILIEAYAPLAPLLGSSDDSQERQPLVSVLEKLSTRYEKTGAQILLRYCLQKSILPITTSSKRERIEQSLDVYNFSIRDDDMEMLDIEGSRYALQKFFKGAYENL</sequence>
<dbReference type="Proteomes" id="UP000005222">
    <property type="component" value="Chromosome K"/>
</dbReference>
<evidence type="ECO:0000256" key="4">
    <source>
        <dbReference type="ARBA" id="ARBA00050878"/>
    </source>
</evidence>
<organism evidence="10 12">
    <name type="scientific">Pichia sorbitophila (strain ATCC MYA-4447 / BCRC 22081 / CBS 7064 / NBRC 10061 / NRRL Y-12695)</name>
    <name type="common">Hybrid yeast</name>
    <dbReference type="NCBI Taxonomy" id="559304"/>
    <lineage>
        <taxon>Eukaryota</taxon>
        <taxon>Fungi</taxon>
        <taxon>Dikarya</taxon>
        <taxon>Ascomycota</taxon>
        <taxon>Saccharomycotina</taxon>
        <taxon>Pichiomycetes</taxon>
        <taxon>Debaryomycetaceae</taxon>
        <taxon>Millerozyma</taxon>
    </lineage>
</organism>
<keyword evidence="2" id="KW-0521">NADP</keyword>
<evidence type="ECO:0000313" key="12">
    <source>
        <dbReference type="Proteomes" id="UP000005222"/>
    </source>
</evidence>
<dbReference type="AlphaFoldDB" id="G8Y9L0"/>
<comment type="similarity">
    <text evidence="1">Belongs to the aldo/keto reductase family.</text>
</comment>
<evidence type="ECO:0000259" key="9">
    <source>
        <dbReference type="Pfam" id="PF00248"/>
    </source>
</evidence>
<evidence type="ECO:0000256" key="1">
    <source>
        <dbReference type="ARBA" id="ARBA00007905"/>
    </source>
</evidence>
<evidence type="ECO:0000313" key="11">
    <source>
        <dbReference type="EMBL" id="CCE85155.1"/>
    </source>
</evidence>
<evidence type="ECO:0000313" key="10">
    <source>
        <dbReference type="EMBL" id="CCE84124.1"/>
    </source>
</evidence>
<dbReference type="InParanoid" id="G8Y9L0"/>
<comment type="catalytic activity">
    <reaction evidence="5">
        <text>isatin + NADPH + H(+) = 3-hydroxyindolin-2-one + NADP(+)</text>
        <dbReference type="Rhea" id="RHEA:68608"/>
        <dbReference type="ChEBI" id="CHEBI:15378"/>
        <dbReference type="ChEBI" id="CHEBI:27539"/>
        <dbReference type="ChEBI" id="CHEBI:28536"/>
        <dbReference type="ChEBI" id="CHEBI:57783"/>
        <dbReference type="ChEBI" id="CHEBI:58349"/>
    </reaction>
</comment>
<protein>
    <recommendedName>
        <fullName evidence="7">2-dehydropantolactone reductase</fullName>
        <ecNumber evidence="6">1.1.1.358</ecNumber>
    </recommendedName>
    <alternativeName>
        <fullName evidence="7">2-dehydropantolactone reductase</fullName>
    </alternativeName>
    <alternativeName>
        <fullName evidence="8">Ketopantoyl-lactone reductase</fullName>
    </alternativeName>
</protein>
<dbReference type="EMBL" id="FO082048">
    <property type="protein sequence ID" value="CCE85155.1"/>
    <property type="molecule type" value="Genomic_DNA"/>
</dbReference>
<dbReference type="PANTHER" id="PTHR43827">
    <property type="entry name" value="2,5-DIKETO-D-GLUCONIC ACID REDUCTASE"/>
    <property type="match status" value="1"/>
</dbReference>
<dbReference type="eggNOG" id="KOG1577">
    <property type="taxonomic scope" value="Eukaryota"/>
</dbReference>
<comment type="catalytic activity">
    <reaction evidence="4">
        <text>(R)-pantolactone + NADP(+) = 2-dehydropantolactone + NADPH + H(+)</text>
        <dbReference type="Rhea" id="RHEA:18981"/>
        <dbReference type="ChEBI" id="CHEBI:15378"/>
        <dbReference type="ChEBI" id="CHEBI:16719"/>
        <dbReference type="ChEBI" id="CHEBI:18395"/>
        <dbReference type="ChEBI" id="CHEBI:57783"/>
        <dbReference type="ChEBI" id="CHEBI:58349"/>
        <dbReference type="EC" id="1.1.1.358"/>
    </reaction>
</comment>
<reference evidence="12" key="2">
    <citation type="journal article" date="2012" name="G3 (Bethesda)">
        <title>Pichia sorbitophila, an interspecies yeast hybrid reveals early steps of genome resolution following polyploidization.</title>
        <authorList>
            <person name="Leh Louis V."/>
            <person name="Despons L."/>
            <person name="Friedrich A."/>
            <person name="Martin T."/>
            <person name="Durrens P."/>
            <person name="Casaregola S."/>
            <person name="Neuveglise C."/>
            <person name="Fairhead C."/>
            <person name="Marck C."/>
            <person name="Cruz J.A."/>
            <person name="Straub M.L."/>
            <person name="Kugler V."/>
            <person name="Sacerdot C."/>
            <person name="Uzunov Z."/>
            <person name="Thierry A."/>
            <person name="Weiss S."/>
            <person name="Bleykasten C."/>
            <person name="De Montigny J."/>
            <person name="Jacques N."/>
            <person name="Jung P."/>
            <person name="Lemaire M."/>
            <person name="Mallet S."/>
            <person name="Morel G."/>
            <person name="Richard G.F."/>
            <person name="Sarkar A."/>
            <person name="Savel G."/>
            <person name="Schacherer J."/>
            <person name="Seret M.L."/>
            <person name="Talla E."/>
            <person name="Samson G."/>
            <person name="Jubin C."/>
            <person name="Poulain J."/>
            <person name="Vacherie B."/>
            <person name="Barbe V."/>
            <person name="Pelletier E."/>
            <person name="Sherman D.J."/>
            <person name="Westhof E."/>
            <person name="Weissenbach J."/>
            <person name="Baret P.V."/>
            <person name="Wincker P."/>
            <person name="Gaillardin C."/>
            <person name="Dujon B."/>
            <person name="Souciet J.L."/>
        </authorList>
    </citation>
    <scope>NUCLEOTIDE SEQUENCE [LARGE SCALE GENOMIC DNA]</scope>
    <source>
        <strain evidence="12">ATCC MYA-4447 / BCRC 22081 / CBS 7064 / NBRC 10061 / NRRL Y-12695</strain>
    </source>
</reference>
<dbReference type="PROSITE" id="PS00062">
    <property type="entry name" value="ALDOKETO_REDUCTASE_2"/>
    <property type="match status" value="1"/>
</dbReference>
<dbReference type="PANTHER" id="PTHR43827:SF3">
    <property type="entry name" value="NADP-DEPENDENT OXIDOREDUCTASE DOMAIN-CONTAINING PROTEIN"/>
    <property type="match status" value="1"/>
</dbReference>
<keyword evidence="3" id="KW-0560">Oxidoreductase</keyword>
<evidence type="ECO:0000256" key="5">
    <source>
        <dbReference type="ARBA" id="ARBA00051098"/>
    </source>
</evidence>
<dbReference type="FunFam" id="3.20.20.100:FF:000002">
    <property type="entry name" value="2,5-diketo-D-gluconic acid reductase A"/>
    <property type="match status" value="1"/>
</dbReference>
<dbReference type="HOGENOM" id="CLU_023205_0_3_1"/>
<dbReference type="PRINTS" id="PR00069">
    <property type="entry name" value="ALDKETRDTASE"/>
</dbReference>
<dbReference type="Gene3D" id="3.20.20.100">
    <property type="entry name" value="NADP-dependent oxidoreductase domain"/>
    <property type="match status" value="1"/>
</dbReference>
<feature type="domain" description="NADP-dependent oxidoreductase" evidence="9">
    <location>
        <begin position="39"/>
        <end position="298"/>
    </location>
</feature>
<dbReference type="OrthoDB" id="416253at2759"/>
<dbReference type="GO" id="GO:0047011">
    <property type="term" value="F:2-dehydropantolactone reductase (A-specific) activity"/>
    <property type="evidence" value="ECO:0007669"/>
    <property type="project" value="UniProtKB-ARBA"/>
</dbReference>
<name>G8Y9L0_PICSO</name>
<evidence type="ECO:0000256" key="3">
    <source>
        <dbReference type="ARBA" id="ARBA00023002"/>
    </source>
</evidence>